<evidence type="ECO:0000256" key="2">
    <source>
        <dbReference type="SAM" id="SignalP"/>
    </source>
</evidence>
<feature type="signal peptide" evidence="2">
    <location>
        <begin position="1"/>
        <end position="22"/>
    </location>
</feature>
<feature type="compositionally biased region" description="Basic residues" evidence="1">
    <location>
        <begin position="528"/>
        <end position="539"/>
    </location>
</feature>
<dbReference type="GO" id="GO:1990430">
    <property type="term" value="F:extracellular matrix protein binding"/>
    <property type="evidence" value="ECO:0007669"/>
    <property type="project" value="TreeGrafter"/>
</dbReference>
<dbReference type="InterPro" id="IPR009837">
    <property type="entry name" value="MEPE"/>
</dbReference>
<dbReference type="GO" id="GO:0031214">
    <property type="term" value="P:biomineral tissue development"/>
    <property type="evidence" value="ECO:0007669"/>
    <property type="project" value="InterPro"/>
</dbReference>
<dbReference type="EMBL" id="CAAGRJ010000005">
    <property type="protein sequence ID" value="VFV17191.1"/>
    <property type="molecule type" value="Genomic_DNA"/>
</dbReference>
<dbReference type="Pfam" id="PF07175">
    <property type="entry name" value="Osteoregulin"/>
    <property type="match status" value="1"/>
</dbReference>
<dbReference type="GO" id="GO:0031012">
    <property type="term" value="C:extracellular matrix"/>
    <property type="evidence" value="ECO:0007669"/>
    <property type="project" value="TreeGrafter"/>
</dbReference>
<accession>A0A485M8Y7</accession>
<dbReference type="AlphaFoldDB" id="A0A485M8Y7"/>
<sequence length="559" mass="62764">MRRVSKMQIVCLGLLLFSVTWAAPTFQPQTEKTKEDCVEEQRITYKGHNEKHGYYMFKYVYTSSGRKNHTDIKQEEKKKDSIAHHNSGKRRNQEPAPKENIVQEREKSLSIVGANENNQSSKTQTPFENRQATNEDDTINNKENAHSDQKRYIYPESTGNNGVDDGDNAISKLRDQEEYGTALIRNNMQHIMEPGTVTELLAEENKENQHRNVLSKIPASVNYVKVPSKDRKNYQRDPQAQNIPVKSKSTRLTQYNTDYSKQLPKLKKIPSDFEGSGYPDLQGRGDNDISPFSGDGQPFKDISGKEEPIGPDLKGTDIQTEFSGPSEADARGPGYNEIPEKEENGKNTIGTRDETRKEANTAGVSLVVEGSNDIIGSTNFKELPGKEGNRVDASSQNAHQGKVEFHYPHPPSKEKKKEGSSDIAESTNYNEIPKNGKGTSRKGTEHSNRNQAISNEKQRFPSKGKSQGRLVPSRDLDNEIKNEIGSHNGLNNEGTIITHSRRNHYVPHRQNSTWNKGVPQRKGSWGYRKPHSSRRFSPPRKHDSSDSSDSGSSSESDGD</sequence>
<feature type="compositionally biased region" description="Basic and acidic residues" evidence="1">
    <location>
        <begin position="68"/>
        <end position="83"/>
    </location>
</feature>
<feature type="compositionally biased region" description="Basic and acidic residues" evidence="1">
    <location>
        <begin position="91"/>
        <end position="108"/>
    </location>
</feature>
<protein>
    <submittedName>
        <fullName evidence="3">Matrix extracellular</fullName>
    </submittedName>
</protein>
<dbReference type="PANTHER" id="PTHR16510">
    <property type="entry name" value="EXTRACELLULAR MATRIX PHOSPHOGLYCOPROTEIN WITH ASARM MOTIF"/>
    <property type="match status" value="1"/>
</dbReference>
<keyword evidence="2" id="KW-0732">Signal</keyword>
<feature type="region of interest" description="Disordered" evidence="1">
    <location>
        <begin position="285"/>
        <end position="559"/>
    </location>
</feature>
<feature type="compositionally biased region" description="Low complexity" evidence="1">
    <location>
        <begin position="547"/>
        <end position="559"/>
    </location>
</feature>
<feature type="compositionally biased region" description="Basic and acidic residues" evidence="1">
    <location>
        <begin position="338"/>
        <end position="359"/>
    </location>
</feature>
<reference evidence="3 4" key="1">
    <citation type="submission" date="2019-01" db="EMBL/GenBank/DDBJ databases">
        <authorList>
            <person name="Alioto T."/>
            <person name="Alioto T."/>
        </authorList>
    </citation>
    <scope>NUCLEOTIDE SEQUENCE [LARGE SCALE GENOMIC DNA]</scope>
</reference>
<evidence type="ECO:0000313" key="3">
    <source>
        <dbReference type="EMBL" id="VFV17191.1"/>
    </source>
</evidence>
<proteinExistence type="predicted"/>
<feature type="chain" id="PRO_5019737546" evidence="2">
    <location>
        <begin position="23"/>
        <end position="559"/>
    </location>
</feature>
<evidence type="ECO:0000313" key="4">
    <source>
        <dbReference type="Proteomes" id="UP000386466"/>
    </source>
</evidence>
<organism evidence="3 4">
    <name type="scientific">Lynx pardinus</name>
    <name type="common">Iberian lynx</name>
    <name type="synonym">Felis pardina</name>
    <dbReference type="NCBI Taxonomy" id="191816"/>
    <lineage>
        <taxon>Eukaryota</taxon>
        <taxon>Metazoa</taxon>
        <taxon>Chordata</taxon>
        <taxon>Craniata</taxon>
        <taxon>Vertebrata</taxon>
        <taxon>Euteleostomi</taxon>
        <taxon>Mammalia</taxon>
        <taxon>Eutheria</taxon>
        <taxon>Laurasiatheria</taxon>
        <taxon>Carnivora</taxon>
        <taxon>Feliformia</taxon>
        <taxon>Felidae</taxon>
        <taxon>Felinae</taxon>
        <taxon>Lynx</taxon>
    </lineage>
</organism>
<keyword evidence="4" id="KW-1185">Reference proteome</keyword>
<feature type="compositionally biased region" description="Basic and acidic residues" evidence="1">
    <location>
        <begin position="472"/>
        <end position="484"/>
    </location>
</feature>
<feature type="compositionally biased region" description="Polar residues" evidence="1">
    <location>
        <begin position="488"/>
        <end position="498"/>
    </location>
</feature>
<dbReference type="Proteomes" id="UP000386466">
    <property type="component" value="Unassembled WGS sequence"/>
</dbReference>
<dbReference type="PANTHER" id="PTHR16510:SF4">
    <property type="entry name" value="MATRIX EXTRACELLULAR PHOSPHOGLYCOPROTEIN"/>
    <property type="match status" value="1"/>
</dbReference>
<gene>
    <name evidence="3" type="ORF">LYPA_23C006732</name>
</gene>
<name>A0A485M8Y7_LYNPA</name>
<feature type="compositionally biased region" description="Basic and acidic residues" evidence="1">
    <location>
        <begin position="401"/>
        <end position="420"/>
    </location>
</feature>
<feature type="compositionally biased region" description="Basic and acidic residues" evidence="1">
    <location>
        <begin position="139"/>
        <end position="153"/>
    </location>
</feature>
<feature type="compositionally biased region" description="Polar residues" evidence="1">
    <location>
        <begin position="115"/>
        <end position="132"/>
    </location>
</feature>
<feature type="region of interest" description="Disordered" evidence="1">
    <location>
        <begin position="68"/>
        <end position="166"/>
    </location>
</feature>
<evidence type="ECO:0000256" key="1">
    <source>
        <dbReference type="SAM" id="MobiDB-lite"/>
    </source>
</evidence>